<proteinExistence type="predicted"/>
<evidence type="ECO:0000313" key="1">
    <source>
        <dbReference type="EMBL" id="BES81254.1"/>
    </source>
</evidence>
<accession>A0ABN6ZPC2</accession>
<organism evidence="1 2">
    <name type="scientific">Pyrodictium abyssi</name>
    <dbReference type="NCBI Taxonomy" id="54256"/>
    <lineage>
        <taxon>Archaea</taxon>
        <taxon>Thermoproteota</taxon>
        <taxon>Thermoprotei</taxon>
        <taxon>Desulfurococcales</taxon>
        <taxon>Pyrodictiaceae</taxon>
        <taxon>Pyrodictium</taxon>
    </lineage>
</organism>
<protein>
    <recommendedName>
        <fullName evidence="3">Antitoxin VbhA domain-containing protein</fullName>
    </recommendedName>
</protein>
<evidence type="ECO:0008006" key="3">
    <source>
        <dbReference type="Google" id="ProtNLM"/>
    </source>
</evidence>
<gene>
    <name evidence="1" type="ORF">PABY_08210</name>
</gene>
<dbReference type="EMBL" id="AP028907">
    <property type="protein sequence ID" value="BES81254.1"/>
    <property type="molecule type" value="Genomic_DNA"/>
</dbReference>
<reference evidence="1 2" key="1">
    <citation type="submission" date="2023-09" db="EMBL/GenBank/DDBJ databases">
        <title>Pyrofollis japonicus gen. nov. sp. nov., a novel member of the family Pyrodictiaceae isolated from the Iheya North hydrothermal field.</title>
        <authorList>
            <person name="Miyazaki U."/>
            <person name="Sanari M."/>
            <person name="Tame A."/>
            <person name="Kitajima M."/>
            <person name="Okamoto A."/>
            <person name="Sawayama S."/>
            <person name="Miyazaki J."/>
            <person name="Takai K."/>
            <person name="Nakagawa S."/>
        </authorList>
    </citation>
    <scope>NUCLEOTIDE SEQUENCE [LARGE SCALE GENOMIC DNA]</scope>
    <source>
        <strain evidence="1 2">AV2</strain>
    </source>
</reference>
<dbReference type="GeneID" id="89288843"/>
<name>A0ABN6ZPC2_9CREN</name>
<evidence type="ECO:0000313" key="2">
    <source>
        <dbReference type="Proteomes" id="UP001341135"/>
    </source>
</evidence>
<sequence length="66" mass="7798">MPSVWQELVAHELRERKLNLRLFELLQKARDREKAAKIIEDYAYGRISYREALRRLKALAGDGERG</sequence>
<dbReference type="Proteomes" id="UP001341135">
    <property type="component" value="Chromosome"/>
</dbReference>
<dbReference type="RefSeq" id="WP_338252192.1">
    <property type="nucleotide sequence ID" value="NZ_AP028907.1"/>
</dbReference>
<keyword evidence="2" id="KW-1185">Reference proteome</keyword>